<gene>
    <name evidence="1" type="ORF">GCM10010170_112530</name>
</gene>
<keyword evidence="2" id="KW-1185">Reference proteome</keyword>
<evidence type="ECO:0008006" key="3">
    <source>
        <dbReference type="Google" id="ProtNLM"/>
    </source>
</evidence>
<dbReference type="Proteomes" id="UP001501444">
    <property type="component" value="Unassembled WGS sequence"/>
</dbReference>
<sequence>MYEDVFIAEVRDKTGITDPERARRALHGVLHALANRLPDGWVHQLAAELPPTLAEPLWAFQHLYDQEVHVDFLADVAARADVAPAAAERLARAVFAAVASACDPALLRRVYAPLTSDVLVLTEADASLLPV</sequence>
<comment type="caution">
    <text evidence="1">The sequence shown here is derived from an EMBL/GenBank/DDBJ whole genome shotgun (WGS) entry which is preliminary data.</text>
</comment>
<dbReference type="InterPro" id="IPR038282">
    <property type="entry name" value="DUF2267_sf"/>
</dbReference>
<organism evidence="1 2">
    <name type="scientific">Dactylosporangium salmoneum</name>
    <dbReference type="NCBI Taxonomy" id="53361"/>
    <lineage>
        <taxon>Bacteria</taxon>
        <taxon>Bacillati</taxon>
        <taxon>Actinomycetota</taxon>
        <taxon>Actinomycetes</taxon>
        <taxon>Micromonosporales</taxon>
        <taxon>Micromonosporaceae</taxon>
        <taxon>Dactylosporangium</taxon>
    </lineage>
</organism>
<dbReference type="EMBL" id="BAAARV010000145">
    <property type="protein sequence ID" value="GAA2396566.1"/>
    <property type="molecule type" value="Genomic_DNA"/>
</dbReference>
<name>A0ABP5V8R9_9ACTN</name>
<evidence type="ECO:0000313" key="1">
    <source>
        <dbReference type="EMBL" id="GAA2396566.1"/>
    </source>
</evidence>
<evidence type="ECO:0000313" key="2">
    <source>
        <dbReference type="Proteomes" id="UP001501444"/>
    </source>
</evidence>
<reference evidence="2" key="1">
    <citation type="journal article" date="2019" name="Int. J. Syst. Evol. Microbiol.">
        <title>The Global Catalogue of Microorganisms (GCM) 10K type strain sequencing project: providing services to taxonomists for standard genome sequencing and annotation.</title>
        <authorList>
            <consortium name="The Broad Institute Genomics Platform"/>
            <consortium name="The Broad Institute Genome Sequencing Center for Infectious Disease"/>
            <person name="Wu L."/>
            <person name="Ma J."/>
        </authorList>
    </citation>
    <scope>NUCLEOTIDE SEQUENCE [LARGE SCALE GENOMIC DNA]</scope>
    <source>
        <strain evidence="2">JCM 3272</strain>
    </source>
</reference>
<dbReference type="Pfam" id="PF10025">
    <property type="entry name" value="DUF2267"/>
    <property type="match status" value="1"/>
</dbReference>
<accession>A0ABP5V8R9</accession>
<proteinExistence type="predicted"/>
<dbReference type="Gene3D" id="1.10.490.110">
    <property type="entry name" value="Uncharacterized conserved protein DUF2267"/>
    <property type="match status" value="1"/>
</dbReference>
<dbReference type="InterPro" id="IPR018727">
    <property type="entry name" value="DUF2267"/>
</dbReference>
<protein>
    <recommendedName>
        <fullName evidence="3">DUF2267 domain-containing protein</fullName>
    </recommendedName>
</protein>
<dbReference type="RefSeq" id="WP_344621039.1">
    <property type="nucleotide sequence ID" value="NZ_BAAARV010000145.1"/>
</dbReference>